<dbReference type="PANTHER" id="PTHR42718:SF47">
    <property type="entry name" value="METHYL VIOLOGEN RESISTANCE PROTEIN SMVA"/>
    <property type="match status" value="1"/>
</dbReference>
<dbReference type="RefSeq" id="WP_248590560.1">
    <property type="nucleotide sequence ID" value="NZ_BAABEB010000005.1"/>
</dbReference>
<gene>
    <name evidence="10" type="ORF">FOF52_14810</name>
</gene>
<dbReference type="InterPro" id="IPR020846">
    <property type="entry name" value="MFS_dom"/>
</dbReference>
<keyword evidence="3" id="KW-1003">Cell membrane</keyword>
<dbReference type="InterPro" id="IPR011701">
    <property type="entry name" value="MFS"/>
</dbReference>
<dbReference type="SUPFAM" id="SSF103473">
    <property type="entry name" value="MFS general substrate transporter"/>
    <property type="match status" value="1"/>
</dbReference>
<dbReference type="Proteomes" id="UP000832041">
    <property type="component" value="Chromosome"/>
</dbReference>
<name>A0ABY4L411_THEAE</name>
<keyword evidence="11" id="KW-1185">Reference proteome</keyword>
<feature type="transmembrane region" description="Helical" evidence="8">
    <location>
        <begin position="484"/>
        <end position="504"/>
    </location>
</feature>
<keyword evidence="6 8" id="KW-0472">Membrane</keyword>
<dbReference type="InterPro" id="IPR036259">
    <property type="entry name" value="MFS_trans_sf"/>
</dbReference>
<comment type="subcellular location">
    <subcellularLocation>
        <location evidence="1">Cell membrane</location>
        <topology evidence="1">Multi-pass membrane protein</topology>
    </subcellularLocation>
</comment>
<evidence type="ECO:0000256" key="1">
    <source>
        <dbReference type="ARBA" id="ARBA00004651"/>
    </source>
</evidence>
<dbReference type="CDD" id="cd17321">
    <property type="entry name" value="MFS_MMR_MDR_like"/>
    <property type="match status" value="1"/>
</dbReference>
<feature type="transmembrane region" description="Helical" evidence="8">
    <location>
        <begin position="86"/>
        <end position="105"/>
    </location>
</feature>
<feature type="transmembrane region" description="Helical" evidence="8">
    <location>
        <begin position="231"/>
        <end position="252"/>
    </location>
</feature>
<feature type="domain" description="Major facilitator superfamily (MFS) profile" evidence="9">
    <location>
        <begin position="20"/>
        <end position="507"/>
    </location>
</feature>
<feature type="compositionally biased region" description="Basic and acidic residues" evidence="7">
    <location>
        <begin position="522"/>
        <end position="531"/>
    </location>
</feature>
<feature type="transmembrane region" description="Helical" evidence="8">
    <location>
        <begin position="411"/>
        <end position="432"/>
    </location>
</feature>
<evidence type="ECO:0000256" key="5">
    <source>
        <dbReference type="ARBA" id="ARBA00022989"/>
    </source>
</evidence>
<sequence length="531" mass="55372">MSTGDNTSPPPKAGAREWIGLAVLALPTVLLALDFTVLHLALPHLAEDLRPSNTQQLWILDIYGFMIAGFLITMGTLGDRIGRRRLLMIGAMAFGAASVAAAYAPTAETLIVARALLGIAGATLMPSTLSLISNMFHDPKQRGFAIAVWLSCFSAGGAVGPMIGGVMLQWFWWGSVFLMGVPVMLLLLVLGPLLLPEYRAPEAGRLDLVSVALSLAALLPVIYGLKEIADVGWAPVPMVAIAGGVFFGWLFVRRQRRLDDPLMDLQLFRNRAFSGALIGMLLGILTLGAFVLLFAQYLQLVLDLSSVQAGLWMMPYAVANVAGAMVAPALAARMPAPYAIAGGLLLSALGYVMFGQADAASGGLTWAVVGSLLVTFGLSPLMVLTIDLIVASAPREKSGAASSMSETCSEMGMALGVATLGSVGVAVYRFLIEDSIPADVPPQAAEAARDSLASTAAVAEELPSATAAALLDASREAFLAGLSAVSYTNALVVVGLAVLVVTVLRGRQSTDETPEEPGPAAPERETATEAP</sequence>
<keyword evidence="5 8" id="KW-1133">Transmembrane helix</keyword>
<evidence type="ECO:0000313" key="10">
    <source>
        <dbReference type="EMBL" id="UPT22075.1"/>
    </source>
</evidence>
<feature type="transmembrane region" description="Helical" evidence="8">
    <location>
        <begin position="170"/>
        <end position="194"/>
    </location>
</feature>
<accession>A0ABY4L411</accession>
<proteinExistence type="predicted"/>
<feature type="transmembrane region" description="Helical" evidence="8">
    <location>
        <begin position="206"/>
        <end position="225"/>
    </location>
</feature>
<dbReference type="Pfam" id="PF07690">
    <property type="entry name" value="MFS_1"/>
    <property type="match status" value="1"/>
</dbReference>
<evidence type="ECO:0000256" key="2">
    <source>
        <dbReference type="ARBA" id="ARBA00022448"/>
    </source>
</evidence>
<feature type="transmembrane region" description="Helical" evidence="8">
    <location>
        <begin position="57"/>
        <end position="74"/>
    </location>
</feature>
<dbReference type="Gene3D" id="1.20.1250.20">
    <property type="entry name" value="MFS general substrate transporter like domains"/>
    <property type="match status" value="1"/>
</dbReference>
<dbReference type="PROSITE" id="PS50850">
    <property type="entry name" value="MFS"/>
    <property type="match status" value="1"/>
</dbReference>
<feature type="transmembrane region" description="Helical" evidence="8">
    <location>
        <begin position="273"/>
        <end position="297"/>
    </location>
</feature>
<protein>
    <submittedName>
        <fullName evidence="10">MFS transporter</fullName>
    </submittedName>
</protein>
<feature type="transmembrane region" description="Helical" evidence="8">
    <location>
        <begin position="366"/>
        <end position="390"/>
    </location>
</feature>
<evidence type="ECO:0000259" key="9">
    <source>
        <dbReference type="PROSITE" id="PS50850"/>
    </source>
</evidence>
<evidence type="ECO:0000256" key="4">
    <source>
        <dbReference type="ARBA" id="ARBA00022692"/>
    </source>
</evidence>
<feature type="transmembrane region" description="Helical" evidence="8">
    <location>
        <begin position="144"/>
        <end position="164"/>
    </location>
</feature>
<feature type="transmembrane region" description="Helical" evidence="8">
    <location>
        <begin position="338"/>
        <end position="354"/>
    </location>
</feature>
<keyword evidence="2" id="KW-0813">Transport</keyword>
<feature type="transmembrane region" description="Helical" evidence="8">
    <location>
        <begin position="21"/>
        <end position="42"/>
    </location>
</feature>
<feature type="transmembrane region" description="Helical" evidence="8">
    <location>
        <begin position="111"/>
        <end position="132"/>
    </location>
</feature>
<evidence type="ECO:0000256" key="7">
    <source>
        <dbReference type="SAM" id="MobiDB-lite"/>
    </source>
</evidence>
<dbReference type="EMBL" id="CP051627">
    <property type="protein sequence ID" value="UPT22075.1"/>
    <property type="molecule type" value="Genomic_DNA"/>
</dbReference>
<feature type="transmembrane region" description="Helical" evidence="8">
    <location>
        <begin position="309"/>
        <end position="331"/>
    </location>
</feature>
<evidence type="ECO:0000313" key="11">
    <source>
        <dbReference type="Proteomes" id="UP000832041"/>
    </source>
</evidence>
<reference evidence="10 11" key="1">
    <citation type="submission" date="2020-04" db="EMBL/GenBank/DDBJ databases">
        <title>Thermobifida alba genome sequencing and assembly.</title>
        <authorList>
            <person name="Luzics S."/>
            <person name="Horvath B."/>
            <person name="Nagy I."/>
            <person name="Toth A."/>
            <person name="Nagy I."/>
            <person name="Kukolya J."/>
        </authorList>
    </citation>
    <scope>NUCLEOTIDE SEQUENCE [LARGE SCALE GENOMIC DNA]</scope>
    <source>
        <strain evidence="10 11">DSM 43795</strain>
    </source>
</reference>
<evidence type="ECO:0000256" key="8">
    <source>
        <dbReference type="SAM" id="Phobius"/>
    </source>
</evidence>
<keyword evidence="4 8" id="KW-0812">Transmembrane</keyword>
<dbReference type="Gene3D" id="1.20.1720.10">
    <property type="entry name" value="Multidrug resistance protein D"/>
    <property type="match status" value="1"/>
</dbReference>
<dbReference type="PANTHER" id="PTHR42718">
    <property type="entry name" value="MAJOR FACILITATOR SUPERFAMILY MULTIDRUG TRANSPORTER MFSC"/>
    <property type="match status" value="1"/>
</dbReference>
<evidence type="ECO:0000256" key="6">
    <source>
        <dbReference type="ARBA" id="ARBA00023136"/>
    </source>
</evidence>
<feature type="region of interest" description="Disordered" evidence="7">
    <location>
        <begin position="508"/>
        <end position="531"/>
    </location>
</feature>
<evidence type="ECO:0000256" key="3">
    <source>
        <dbReference type="ARBA" id="ARBA00022475"/>
    </source>
</evidence>
<organism evidence="10 11">
    <name type="scientific">Thermobifida alba</name>
    <name type="common">Thermomonospora alba</name>
    <dbReference type="NCBI Taxonomy" id="53522"/>
    <lineage>
        <taxon>Bacteria</taxon>
        <taxon>Bacillati</taxon>
        <taxon>Actinomycetota</taxon>
        <taxon>Actinomycetes</taxon>
        <taxon>Streptosporangiales</taxon>
        <taxon>Nocardiopsidaceae</taxon>
        <taxon>Thermobifida</taxon>
    </lineage>
</organism>